<keyword evidence="3" id="KW-0444">Lipid biosynthesis</keyword>
<keyword evidence="8" id="KW-0443">Lipid metabolism</keyword>
<proteinExistence type="inferred from homology"/>
<dbReference type="PANTHER" id="PTHR43981">
    <property type="entry name" value="ENOYL-[ACYL-CARRIER-PROTEIN] REDUCTASE, MITOCHONDRIAL"/>
    <property type="match status" value="1"/>
</dbReference>
<dbReference type="EC" id="1.3.1.104" evidence="11"/>
<dbReference type="Ensembl" id="ENSELUT00000031066.3">
    <property type="protein sequence ID" value="ENSELUP00000039603.2"/>
    <property type="gene ID" value="ENSELUG00000019808.3"/>
</dbReference>
<evidence type="ECO:0000313" key="15">
    <source>
        <dbReference type="Ensembl" id="ENSELUP00000039603.2"/>
    </source>
</evidence>
<dbReference type="Bgee" id="ENSELUG00000019808">
    <property type="expression patterns" value="Expressed in stomach and 12 other cell types or tissues"/>
</dbReference>
<dbReference type="CDD" id="cd08290">
    <property type="entry name" value="ETR"/>
    <property type="match status" value="1"/>
</dbReference>
<dbReference type="InParanoid" id="A0A3P9AEW5"/>
<evidence type="ECO:0000256" key="7">
    <source>
        <dbReference type="ARBA" id="ARBA00023002"/>
    </source>
</evidence>
<keyword evidence="6" id="KW-0809">Transit peptide</keyword>
<dbReference type="Gene3D" id="3.40.50.720">
    <property type="entry name" value="NAD(P)-binding Rossmann-like Domain"/>
    <property type="match status" value="1"/>
</dbReference>
<evidence type="ECO:0000256" key="9">
    <source>
        <dbReference type="ARBA" id="ARBA00023128"/>
    </source>
</evidence>
<keyword evidence="10" id="KW-0275">Fatty acid biosynthesis</keyword>
<dbReference type="FunCoup" id="A0A3P9AEW5">
    <property type="interactions" value="1007"/>
</dbReference>
<dbReference type="AlphaFoldDB" id="A0A3P9AEW5"/>
<comment type="subcellular location">
    <subcellularLocation>
        <location evidence="1">Mitochondrion</location>
    </subcellularLocation>
</comment>
<dbReference type="FunFam" id="3.90.180.10:FF:000010">
    <property type="entry name" value="Enoyl-[acyl-carrier-protein] reductase, mitochondrial"/>
    <property type="match status" value="1"/>
</dbReference>
<evidence type="ECO:0000256" key="5">
    <source>
        <dbReference type="ARBA" id="ARBA00022857"/>
    </source>
</evidence>
<dbReference type="GeneTree" id="ENSGT00940000156592"/>
<evidence type="ECO:0000256" key="11">
    <source>
        <dbReference type="ARBA" id="ARBA00038963"/>
    </source>
</evidence>
<dbReference type="InterPro" id="IPR011032">
    <property type="entry name" value="GroES-like_sf"/>
</dbReference>
<evidence type="ECO:0000256" key="6">
    <source>
        <dbReference type="ARBA" id="ARBA00022946"/>
    </source>
</evidence>
<evidence type="ECO:0000256" key="10">
    <source>
        <dbReference type="ARBA" id="ARBA00023160"/>
    </source>
</evidence>
<evidence type="ECO:0000256" key="3">
    <source>
        <dbReference type="ARBA" id="ARBA00022516"/>
    </source>
</evidence>
<feature type="domain" description="Enoyl reductase (ER)" evidence="14">
    <location>
        <begin position="90"/>
        <end position="409"/>
    </location>
</feature>
<dbReference type="Gene3D" id="3.90.180.10">
    <property type="entry name" value="Medium-chain alcohol dehydrogenases, catalytic domain"/>
    <property type="match status" value="1"/>
</dbReference>
<reference evidence="16" key="1">
    <citation type="journal article" date="2014" name="PLoS ONE">
        <title>The genome and linkage map of the northern pike (Esox lucius): conserved synteny revealed between the salmonid sister group and the Neoteleostei.</title>
        <authorList>
            <person name="Rondeau E.B."/>
            <person name="Minkley D.R."/>
            <person name="Leong J.S."/>
            <person name="Messmer A.M."/>
            <person name="Jantzen J.R."/>
            <person name="von Schalburg K.R."/>
            <person name="Lemon C."/>
            <person name="Bird N.H."/>
            <person name="Koop B.F."/>
        </authorList>
    </citation>
    <scope>NUCLEOTIDE SEQUENCE</scope>
</reference>
<accession>A0A3P9AEW5</accession>
<reference evidence="15" key="4">
    <citation type="submission" date="2025-09" db="UniProtKB">
        <authorList>
            <consortium name="Ensembl"/>
        </authorList>
    </citation>
    <scope>IDENTIFICATION</scope>
</reference>
<dbReference type="Proteomes" id="UP000265140">
    <property type="component" value="Chromosome 18"/>
</dbReference>
<dbReference type="OMA" id="QGFWMTQ"/>
<evidence type="ECO:0000256" key="1">
    <source>
        <dbReference type="ARBA" id="ARBA00004173"/>
    </source>
</evidence>
<dbReference type="GO" id="GO:0006633">
    <property type="term" value="P:fatty acid biosynthetic process"/>
    <property type="evidence" value="ECO:0007669"/>
    <property type="project" value="UniProtKB-KW"/>
</dbReference>
<reference evidence="15" key="2">
    <citation type="submission" date="2020-02" db="EMBL/GenBank/DDBJ databases">
        <title>Esox lucius (northern pike) genome, fEsoLuc1, primary haplotype.</title>
        <authorList>
            <person name="Myers G."/>
            <person name="Karagic N."/>
            <person name="Meyer A."/>
            <person name="Pippel M."/>
            <person name="Reichard M."/>
            <person name="Winkler S."/>
            <person name="Tracey A."/>
            <person name="Sims Y."/>
            <person name="Howe K."/>
            <person name="Rhie A."/>
            <person name="Formenti G."/>
            <person name="Durbin R."/>
            <person name="Fedrigo O."/>
            <person name="Jarvis E.D."/>
        </authorList>
    </citation>
    <scope>NUCLEOTIDE SEQUENCE [LARGE SCALE GENOMIC DNA]</scope>
</reference>
<dbReference type="SUPFAM" id="SSF50129">
    <property type="entry name" value="GroES-like"/>
    <property type="match status" value="1"/>
</dbReference>
<keyword evidence="7" id="KW-0560">Oxidoreductase</keyword>
<keyword evidence="9" id="KW-0496">Mitochondrion</keyword>
<evidence type="ECO:0000256" key="4">
    <source>
        <dbReference type="ARBA" id="ARBA00022832"/>
    </source>
</evidence>
<organism evidence="15 16">
    <name type="scientific">Esox lucius</name>
    <name type="common">Northern pike</name>
    <dbReference type="NCBI Taxonomy" id="8010"/>
    <lineage>
        <taxon>Eukaryota</taxon>
        <taxon>Metazoa</taxon>
        <taxon>Chordata</taxon>
        <taxon>Craniata</taxon>
        <taxon>Vertebrata</taxon>
        <taxon>Euteleostomi</taxon>
        <taxon>Actinopterygii</taxon>
        <taxon>Neopterygii</taxon>
        <taxon>Teleostei</taxon>
        <taxon>Protacanthopterygii</taxon>
        <taxon>Esociformes</taxon>
        <taxon>Esocidae</taxon>
        <taxon>Esox</taxon>
    </lineage>
</organism>
<dbReference type="GO" id="GO:0141148">
    <property type="term" value="F:enoyl-[acyl-carrier-protein] reductase (NADPH) activity"/>
    <property type="evidence" value="ECO:0007669"/>
    <property type="project" value="UniProtKB-EC"/>
</dbReference>
<evidence type="ECO:0000256" key="2">
    <source>
        <dbReference type="ARBA" id="ARBA00010371"/>
    </source>
</evidence>
<protein>
    <recommendedName>
        <fullName evidence="12">Enoyl-[acyl-carrier-protein] reductase, mitochondrial</fullName>
        <ecNumber evidence="11">1.3.1.104</ecNumber>
    </recommendedName>
    <alternativeName>
        <fullName evidence="13">2-enoyl thioester reductase</fullName>
    </alternativeName>
</protein>
<dbReference type="InterPro" id="IPR013149">
    <property type="entry name" value="ADH-like_C"/>
</dbReference>
<name>A0A3P9AEW5_ESOLU</name>
<dbReference type="GO" id="GO:0005739">
    <property type="term" value="C:mitochondrion"/>
    <property type="evidence" value="ECO:0007669"/>
    <property type="project" value="UniProtKB-SubCell"/>
</dbReference>
<reference evidence="15" key="3">
    <citation type="submission" date="2025-08" db="UniProtKB">
        <authorList>
            <consortium name="Ensembl"/>
        </authorList>
    </citation>
    <scope>IDENTIFICATION</scope>
</reference>
<dbReference type="SUPFAM" id="SSF51735">
    <property type="entry name" value="NAD(P)-binding Rossmann-fold domains"/>
    <property type="match status" value="1"/>
</dbReference>
<dbReference type="OrthoDB" id="7482721at2759"/>
<keyword evidence="4" id="KW-0276">Fatty acid metabolism</keyword>
<keyword evidence="16" id="KW-1185">Reference proteome</keyword>
<evidence type="ECO:0000313" key="16">
    <source>
        <dbReference type="Proteomes" id="UP000265140"/>
    </source>
</evidence>
<dbReference type="Pfam" id="PF08240">
    <property type="entry name" value="ADH_N"/>
    <property type="match status" value="1"/>
</dbReference>
<evidence type="ECO:0000256" key="12">
    <source>
        <dbReference type="ARBA" id="ARBA00041058"/>
    </source>
</evidence>
<dbReference type="InterPro" id="IPR036291">
    <property type="entry name" value="NAD(P)-bd_dom_sf"/>
</dbReference>
<dbReference type="InterPro" id="IPR013154">
    <property type="entry name" value="ADH-like_N"/>
</dbReference>
<comment type="similarity">
    <text evidence="2">Belongs to the zinc-containing alcohol dehydrogenase family. Quinone oxidoreductase subfamily.</text>
</comment>
<dbReference type="STRING" id="8010.ENSELUP00000039603"/>
<dbReference type="InterPro" id="IPR051034">
    <property type="entry name" value="Mito_Enoyl-ACP_Reductase"/>
</dbReference>
<dbReference type="SMART" id="SM00829">
    <property type="entry name" value="PKS_ER"/>
    <property type="match status" value="1"/>
</dbReference>
<evidence type="ECO:0000256" key="13">
    <source>
        <dbReference type="ARBA" id="ARBA00042123"/>
    </source>
</evidence>
<dbReference type="PANTHER" id="PTHR43981:SF4">
    <property type="entry name" value="ENOYL-[ACYL-CARRIER-PROTEIN] REDUCTASE, MITOCHONDRIAL-LIKE"/>
    <property type="match status" value="1"/>
</dbReference>
<dbReference type="FunFam" id="3.40.50.720:FF:000112">
    <property type="entry name" value="Enoyl-[acyl-carrier-protein] reductase 1, mitochondrial"/>
    <property type="match status" value="1"/>
</dbReference>
<evidence type="ECO:0000259" key="14">
    <source>
        <dbReference type="SMART" id="SM00829"/>
    </source>
</evidence>
<dbReference type="Pfam" id="PF00107">
    <property type="entry name" value="ADH_zinc_N"/>
    <property type="match status" value="1"/>
</dbReference>
<keyword evidence="5" id="KW-0521">NADP</keyword>
<dbReference type="InterPro" id="IPR020843">
    <property type="entry name" value="ER"/>
</dbReference>
<sequence length="411" mass="44997">MVVFSRPVRLKEVRLGWTGLPPHPSVLAERTHPYCRLYCSASVIMRRSLFKLSREIVPSVGQGERRTPLGPGTLRQLHSCSALVYRQHGHHHDTVRMEEMSLAALGQHSVRLRMLAAPVNPADINMLQGTYPILPRLPAVGGNEGLGEVIEVGTAVTSLRPGDWAIPWDAGFGTWRTEAVCEAGDLLRIPRDMPLLGAATIGVNPCTAYRMLHDFVTLTPGATVIQNGANSAVGQAVIQIAAALGVKTINVIRDRPYRRELEEELKSMGADLVITEEELQGLSLENVIQGLQKPVLGLNCVGGQSGGLVLSSLCEGGTLVTYGGMAKKPLHIPAKALIFRNITLQGFWMTQWKRNNSQDMSRLQAMVTSVCGLMKSGQLRSPQCVQVPFHKYSRALYATTQSHQRKHVLIM</sequence>
<evidence type="ECO:0000256" key="8">
    <source>
        <dbReference type="ARBA" id="ARBA00023098"/>
    </source>
</evidence>